<reference evidence="1" key="1">
    <citation type="submission" date="2020-01" db="EMBL/GenBank/DDBJ databases">
        <authorList>
            <person name="Meier V. D."/>
            <person name="Meier V D."/>
        </authorList>
    </citation>
    <scope>NUCLEOTIDE SEQUENCE</scope>
    <source>
        <strain evidence="1">HLG_WM_MAG_05</strain>
    </source>
</reference>
<dbReference type="InterPro" id="IPR016155">
    <property type="entry name" value="Mopterin_synth/thiamin_S_b"/>
</dbReference>
<dbReference type="AlphaFoldDB" id="A0A6S6TRJ2"/>
<dbReference type="Pfam" id="PF02597">
    <property type="entry name" value="ThiS"/>
    <property type="match status" value="1"/>
</dbReference>
<dbReference type="EMBL" id="CACVAU010000052">
    <property type="protein sequence ID" value="CAA6817309.1"/>
    <property type="molecule type" value="Genomic_DNA"/>
</dbReference>
<evidence type="ECO:0000313" key="1">
    <source>
        <dbReference type="EMBL" id="CAA6817309.1"/>
    </source>
</evidence>
<name>A0A6S6TRJ2_9BACT</name>
<accession>A0A6S6TRJ2</accession>
<organism evidence="1">
    <name type="scientific">uncultured Sulfurovum sp</name>
    <dbReference type="NCBI Taxonomy" id="269237"/>
    <lineage>
        <taxon>Bacteria</taxon>
        <taxon>Pseudomonadati</taxon>
        <taxon>Campylobacterota</taxon>
        <taxon>Epsilonproteobacteria</taxon>
        <taxon>Campylobacterales</taxon>
        <taxon>Sulfurovaceae</taxon>
        <taxon>Sulfurovum</taxon>
        <taxon>environmental samples</taxon>
    </lineage>
</organism>
<proteinExistence type="predicted"/>
<dbReference type="InterPro" id="IPR012675">
    <property type="entry name" value="Beta-grasp_dom_sf"/>
</dbReference>
<dbReference type="InterPro" id="IPR003749">
    <property type="entry name" value="ThiS/MoaD-like"/>
</dbReference>
<dbReference type="SUPFAM" id="SSF54285">
    <property type="entry name" value="MoaD/ThiS"/>
    <property type="match status" value="1"/>
</dbReference>
<dbReference type="Gene3D" id="3.10.20.30">
    <property type="match status" value="1"/>
</dbReference>
<protein>
    <submittedName>
        <fullName evidence="1">Molybdenum cofactor biosynthesis protein MoaD</fullName>
    </submittedName>
</protein>
<gene>
    <name evidence="1" type="ORF">HELGO_WM4754</name>
</gene>
<sequence length="74" mass="7939">MMIKVEFLGPMAQEVIELEAHTLADVATQLQNIESVAPWLEKCAVAVNDEMTANLGMQLNDGDKVSILPPVCGG</sequence>